<dbReference type="STRING" id="1414654.BFR47_14910"/>
<protein>
    <submittedName>
        <fullName evidence="2">Uncharacterized protein</fullName>
    </submittedName>
</protein>
<feature type="chain" id="PRO_5009632371" evidence="1">
    <location>
        <begin position="21"/>
        <end position="151"/>
    </location>
</feature>
<evidence type="ECO:0000256" key="1">
    <source>
        <dbReference type="SAM" id="SignalP"/>
    </source>
</evidence>
<accession>A0A1J4QEZ0</accession>
<gene>
    <name evidence="2" type="ORF">BFR47_14910</name>
</gene>
<feature type="signal peptide" evidence="1">
    <location>
        <begin position="1"/>
        <end position="20"/>
    </location>
</feature>
<keyword evidence="3" id="KW-1185">Reference proteome</keyword>
<dbReference type="EMBL" id="MDKE01000024">
    <property type="protein sequence ID" value="OIN08948.1"/>
    <property type="molecule type" value="Genomic_DNA"/>
</dbReference>
<sequence length="151" mass="16376">MMKWLIVSLLFVHAMAFSKSYDVLFDNVPALSESVLDQQRGGFISLGGNYSIGLKMSVLVNGTHVFNSNIINLVNGAANTEIKDAGGISGLDITPLLGRGQLGYIIKNSANGVVTDARVDVDVITPINMKQYRSQQRVSSRIRAATERLGY</sequence>
<dbReference type="RefSeq" id="WP_071472962.1">
    <property type="nucleotide sequence ID" value="NZ_MDKE01000024.1"/>
</dbReference>
<keyword evidence="1" id="KW-0732">Signal</keyword>
<reference evidence="2 3" key="1">
    <citation type="submission" date="2016-07" db="EMBL/GenBank/DDBJ databases">
        <title>Draft Genome Sequence of Oceanisphaera psychrotolerans, isolated from coastal sediment samples.</title>
        <authorList>
            <person name="Zhuo S."/>
            <person name="Ruan Z."/>
        </authorList>
    </citation>
    <scope>NUCLEOTIDE SEQUENCE [LARGE SCALE GENOMIC DNA]</scope>
    <source>
        <strain evidence="2 3">LAM-WHM-ZC</strain>
    </source>
</reference>
<proteinExistence type="predicted"/>
<evidence type="ECO:0000313" key="3">
    <source>
        <dbReference type="Proteomes" id="UP000243073"/>
    </source>
</evidence>
<dbReference type="Proteomes" id="UP000243073">
    <property type="component" value="Unassembled WGS sequence"/>
</dbReference>
<name>A0A1J4QEZ0_9GAMM</name>
<dbReference type="AlphaFoldDB" id="A0A1J4QEZ0"/>
<organism evidence="2 3">
    <name type="scientific">Oceanisphaera psychrotolerans</name>
    <dbReference type="NCBI Taxonomy" id="1414654"/>
    <lineage>
        <taxon>Bacteria</taxon>
        <taxon>Pseudomonadati</taxon>
        <taxon>Pseudomonadota</taxon>
        <taxon>Gammaproteobacteria</taxon>
        <taxon>Aeromonadales</taxon>
        <taxon>Aeromonadaceae</taxon>
        <taxon>Oceanisphaera</taxon>
    </lineage>
</organism>
<comment type="caution">
    <text evidence="2">The sequence shown here is derived from an EMBL/GenBank/DDBJ whole genome shotgun (WGS) entry which is preliminary data.</text>
</comment>
<evidence type="ECO:0000313" key="2">
    <source>
        <dbReference type="EMBL" id="OIN08948.1"/>
    </source>
</evidence>
<dbReference type="OrthoDB" id="5599964at2"/>